<dbReference type="EMBL" id="CP025198">
    <property type="protein sequence ID" value="AXE37442.1"/>
    <property type="molecule type" value="Genomic_DNA"/>
</dbReference>
<reference evidence="1 2" key="1">
    <citation type="submission" date="2017-12" db="EMBL/GenBank/DDBJ databases">
        <title>The whole genome sequence of the Acidipropionibacterium virtanenii sp. nov. type strain JS278.</title>
        <authorList>
            <person name="Laine P."/>
            <person name="Deptula P."/>
            <person name="Varmanen P."/>
            <person name="Auvinen P."/>
        </authorList>
    </citation>
    <scope>NUCLEOTIDE SEQUENCE [LARGE SCALE GENOMIC DNA]</scope>
    <source>
        <strain evidence="1 2">JS278</strain>
    </source>
</reference>
<keyword evidence="2" id="KW-1185">Reference proteome</keyword>
<proteinExistence type="predicted"/>
<evidence type="ECO:0000313" key="2">
    <source>
        <dbReference type="Proteomes" id="UP000251995"/>
    </source>
</evidence>
<dbReference type="AlphaFoldDB" id="A0A344UQ94"/>
<sequence>MTLPTPEDPARAPIWENYATAQTSQASLGLIPEHAYAVGVEVKGRHLRLRFQLSHVTEAGEEDMNDIVSELEALVGQDIFVDSTFEITTHPKVDPHDGVRWVYLARW</sequence>
<evidence type="ECO:0000313" key="1">
    <source>
        <dbReference type="EMBL" id="AXE37442.1"/>
    </source>
</evidence>
<protein>
    <submittedName>
        <fullName evidence="1">Uncharacterized protein</fullName>
    </submittedName>
</protein>
<dbReference type="KEGG" id="acij:JS278_00245"/>
<dbReference type="Proteomes" id="UP000251995">
    <property type="component" value="Chromosome"/>
</dbReference>
<organism evidence="1 2">
    <name type="scientific">Acidipropionibacterium virtanenii</name>
    <dbReference type="NCBI Taxonomy" id="2057246"/>
    <lineage>
        <taxon>Bacteria</taxon>
        <taxon>Bacillati</taxon>
        <taxon>Actinomycetota</taxon>
        <taxon>Actinomycetes</taxon>
        <taxon>Propionibacteriales</taxon>
        <taxon>Propionibacteriaceae</taxon>
        <taxon>Acidipropionibacterium</taxon>
    </lineage>
</organism>
<gene>
    <name evidence="1" type="ORF">JS278_00245</name>
</gene>
<accession>A0A344UQ94</accession>
<name>A0A344UQ94_9ACTN</name>